<comment type="caution">
    <text evidence="2">The sequence shown here is derived from an EMBL/GenBank/DDBJ whole genome shotgun (WGS) entry which is preliminary data.</text>
</comment>
<dbReference type="GO" id="GO:0008168">
    <property type="term" value="F:methyltransferase activity"/>
    <property type="evidence" value="ECO:0007669"/>
    <property type="project" value="UniProtKB-KW"/>
</dbReference>
<dbReference type="Pfam" id="PF13383">
    <property type="entry name" value="Methyltransf_22"/>
    <property type="match status" value="1"/>
</dbReference>
<dbReference type="GO" id="GO:0032259">
    <property type="term" value="P:methylation"/>
    <property type="evidence" value="ECO:0007669"/>
    <property type="project" value="UniProtKB-KW"/>
</dbReference>
<organism evidence="2 3">
    <name type="scientific">Tribonema minus</name>
    <dbReference type="NCBI Taxonomy" id="303371"/>
    <lineage>
        <taxon>Eukaryota</taxon>
        <taxon>Sar</taxon>
        <taxon>Stramenopiles</taxon>
        <taxon>Ochrophyta</taxon>
        <taxon>PX clade</taxon>
        <taxon>Xanthophyceae</taxon>
        <taxon>Tribonematales</taxon>
        <taxon>Tribonemataceae</taxon>
        <taxon>Tribonema</taxon>
    </lineage>
</organism>
<accession>A0A835YIB4</accession>
<feature type="domain" description="Methyltransferase" evidence="1">
    <location>
        <begin position="71"/>
        <end position="221"/>
    </location>
</feature>
<name>A0A835YIB4_9STRA</name>
<sequence length="274" mass="30673">LTSSQRLRLLELKVASATGWLKDPFFGFNAKYSSTCKHMSNLSEYGCAAGRDQCPGSFDHDVCLDDWTPGQGNCLVYDFGIREDPEFGEVMAKTFNCEVHAFDPSPITLKWFPTSEVAKLPNYHFHPYGAAGTDGDIQLHQYDWGQVSIVRDVYPQDNPKDVFTLPVKTLGTIMKELGHEGREIDLLKLDVEGSEFSLLEDALDSLGCLPAKQVTLEWHHYSFDARYGGGSSPAVNAIVNIMHACGLKMFWRHDATGWMTGETRYQEAGLHDIR</sequence>
<dbReference type="InterPro" id="IPR029063">
    <property type="entry name" value="SAM-dependent_MTases_sf"/>
</dbReference>
<evidence type="ECO:0000259" key="1">
    <source>
        <dbReference type="Pfam" id="PF13383"/>
    </source>
</evidence>
<reference evidence="2" key="1">
    <citation type="submission" date="2021-02" db="EMBL/GenBank/DDBJ databases">
        <title>First Annotated Genome of the Yellow-green Alga Tribonema minus.</title>
        <authorList>
            <person name="Mahan K.M."/>
        </authorList>
    </citation>
    <scope>NUCLEOTIDE SEQUENCE</scope>
    <source>
        <strain evidence="2">UTEX B ZZ1240</strain>
    </source>
</reference>
<keyword evidence="2" id="KW-0489">Methyltransferase</keyword>
<dbReference type="AlphaFoldDB" id="A0A835YIB4"/>
<dbReference type="InterPro" id="IPR006342">
    <property type="entry name" value="FkbM_mtfrase"/>
</dbReference>
<gene>
    <name evidence="2" type="ORF">JKP88DRAFT_339688</name>
</gene>
<feature type="non-terminal residue" evidence="2">
    <location>
        <position position="1"/>
    </location>
</feature>
<dbReference type="Gene3D" id="3.40.50.150">
    <property type="entry name" value="Vaccinia Virus protein VP39"/>
    <property type="match status" value="1"/>
</dbReference>
<evidence type="ECO:0000313" key="2">
    <source>
        <dbReference type="EMBL" id="KAG5174973.1"/>
    </source>
</evidence>
<dbReference type="InterPro" id="IPR025714">
    <property type="entry name" value="Methyltranfer_dom"/>
</dbReference>
<dbReference type="PANTHER" id="PTHR32026:SF10">
    <property type="entry name" value="METHYLTRANSFERASE-LIKE PROTEIN 24-RELATED"/>
    <property type="match status" value="1"/>
</dbReference>
<dbReference type="InterPro" id="IPR026913">
    <property type="entry name" value="METTL24"/>
</dbReference>
<dbReference type="SUPFAM" id="SSF53335">
    <property type="entry name" value="S-adenosyl-L-methionine-dependent methyltransferases"/>
    <property type="match status" value="1"/>
</dbReference>
<dbReference type="Proteomes" id="UP000664859">
    <property type="component" value="Unassembled WGS sequence"/>
</dbReference>
<keyword evidence="2" id="KW-0808">Transferase</keyword>
<dbReference type="NCBIfam" id="TIGR01444">
    <property type="entry name" value="fkbM_fam"/>
    <property type="match status" value="1"/>
</dbReference>
<evidence type="ECO:0000313" key="3">
    <source>
        <dbReference type="Proteomes" id="UP000664859"/>
    </source>
</evidence>
<dbReference type="PANTHER" id="PTHR32026">
    <property type="entry name" value="METHYLTRANSFERASE-LIKE PROTEIN 24"/>
    <property type="match status" value="1"/>
</dbReference>
<dbReference type="OrthoDB" id="40735at2759"/>
<feature type="non-terminal residue" evidence="2">
    <location>
        <position position="274"/>
    </location>
</feature>
<keyword evidence="3" id="KW-1185">Reference proteome</keyword>
<proteinExistence type="predicted"/>
<protein>
    <submittedName>
        <fullName evidence="2">Methyltransferase domain-containing protein</fullName>
    </submittedName>
</protein>
<dbReference type="EMBL" id="JAFCMP010000556">
    <property type="protein sequence ID" value="KAG5174973.1"/>
    <property type="molecule type" value="Genomic_DNA"/>
</dbReference>